<dbReference type="PANTHER" id="PTHR13531">
    <property type="entry name" value="GEO07735P1-RELATED-RELATED"/>
    <property type="match status" value="1"/>
</dbReference>
<keyword evidence="3 5" id="KW-1133">Transmembrane helix</keyword>
<keyword evidence="4 5" id="KW-0472">Membrane</keyword>
<dbReference type="GO" id="GO:0016020">
    <property type="term" value="C:membrane"/>
    <property type="evidence" value="ECO:0007669"/>
    <property type="project" value="UniProtKB-SubCell"/>
</dbReference>
<gene>
    <name evidence="7" type="ORF">GPM918_LOCUS9915</name>
    <name evidence="6" type="ORF">OVA965_LOCUS2873</name>
    <name evidence="9" type="ORF">SRO942_LOCUS9916</name>
    <name evidence="8" type="ORF">TMI583_LOCUS2872</name>
</gene>
<evidence type="ECO:0000256" key="4">
    <source>
        <dbReference type="ARBA" id="ARBA00023136"/>
    </source>
</evidence>
<comment type="subcellular location">
    <subcellularLocation>
        <location evidence="1">Membrane</location>
        <topology evidence="1">Multi-pass membrane protein</topology>
    </subcellularLocation>
</comment>
<evidence type="ECO:0000313" key="7">
    <source>
        <dbReference type="EMBL" id="CAF0925897.1"/>
    </source>
</evidence>
<dbReference type="AlphaFoldDB" id="A0A814B8P3"/>
<evidence type="ECO:0000256" key="5">
    <source>
        <dbReference type="SAM" id="Phobius"/>
    </source>
</evidence>
<dbReference type="GO" id="GO:1905515">
    <property type="term" value="P:non-motile cilium assembly"/>
    <property type="evidence" value="ECO:0007669"/>
    <property type="project" value="TreeGrafter"/>
</dbReference>
<sequence>MFLTSSLRSSITLQILLHVNIIYTIFWQIIEILCFIFKFYNLPYPTNAFGIELSMTFLLVLNDFIRQFFGIKGNLTQRIPLLITFLVFNAFCSLGFVFFLIWQSYVQRVEIILSSLALLIILIETIFSIVTIIRLIIPVKFLTPQQKLDRIREARENFQKNKSE</sequence>
<comment type="caution">
    <text evidence="7">The sequence shown here is derived from an EMBL/GenBank/DDBJ whole genome shotgun (WGS) entry which is preliminary data.</text>
</comment>
<dbReference type="InterPro" id="IPR019184">
    <property type="entry name" value="Uncharacterised_TM-17"/>
</dbReference>
<dbReference type="Pfam" id="PF09799">
    <property type="entry name" value="Transmemb_17"/>
    <property type="match status" value="1"/>
</dbReference>
<accession>A0A814B8P3</accession>
<name>A0A814B8P3_9BILA</name>
<feature type="transmembrane region" description="Helical" evidence="5">
    <location>
        <begin position="111"/>
        <end position="137"/>
    </location>
</feature>
<evidence type="ECO:0008006" key="11">
    <source>
        <dbReference type="Google" id="ProtNLM"/>
    </source>
</evidence>
<feature type="transmembrane region" description="Helical" evidence="5">
    <location>
        <begin position="81"/>
        <end position="105"/>
    </location>
</feature>
<evidence type="ECO:0000313" key="9">
    <source>
        <dbReference type="EMBL" id="CAF3704519.1"/>
    </source>
</evidence>
<evidence type="ECO:0000256" key="3">
    <source>
        <dbReference type="ARBA" id="ARBA00022989"/>
    </source>
</evidence>
<dbReference type="Proteomes" id="UP000677228">
    <property type="component" value="Unassembled WGS sequence"/>
</dbReference>
<evidence type="ECO:0000256" key="2">
    <source>
        <dbReference type="ARBA" id="ARBA00022692"/>
    </source>
</evidence>
<evidence type="ECO:0000313" key="8">
    <source>
        <dbReference type="EMBL" id="CAF3547481.1"/>
    </source>
</evidence>
<dbReference type="EMBL" id="CAJOBC010001893">
    <property type="protein sequence ID" value="CAF3704519.1"/>
    <property type="molecule type" value="Genomic_DNA"/>
</dbReference>
<feature type="transmembrane region" description="Helical" evidence="5">
    <location>
        <begin position="21"/>
        <end position="42"/>
    </location>
</feature>
<keyword evidence="2 5" id="KW-0812">Transmembrane</keyword>
<evidence type="ECO:0000256" key="1">
    <source>
        <dbReference type="ARBA" id="ARBA00004141"/>
    </source>
</evidence>
<reference evidence="7" key="1">
    <citation type="submission" date="2021-02" db="EMBL/GenBank/DDBJ databases">
        <authorList>
            <person name="Nowell W R."/>
        </authorList>
    </citation>
    <scope>NUCLEOTIDE SEQUENCE</scope>
</reference>
<dbReference type="GO" id="GO:0035869">
    <property type="term" value="C:ciliary transition zone"/>
    <property type="evidence" value="ECO:0007669"/>
    <property type="project" value="TreeGrafter"/>
</dbReference>
<evidence type="ECO:0000313" key="6">
    <source>
        <dbReference type="EMBL" id="CAF0767030.1"/>
    </source>
</evidence>
<organism evidence="7 10">
    <name type="scientific">Didymodactylos carnosus</name>
    <dbReference type="NCBI Taxonomy" id="1234261"/>
    <lineage>
        <taxon>Eukaryota</taxon>
        <taxon>Metazoa</taxon>
        <taxon>Spiralia</taxon>
        <taxon>Gnathifera</taxon>
        <taxon>Rotifera</taxon>
        <taxon>Eurotatoria</taxon>
        <taxon>Bdelloidea</taxon>
        <taxon>Philodinida</taxon>
        <taxon>Philodinidae</taxon>
        <taxon>Didymodactylos</taxon>
    </lineage>
</organism>
<keyword evidence="10" id="KW-1185">Reference proteome</keyword>
<dbReference type="EMBL" id="CAJNOQ010001893">
    <property type="protein sequence ID" value="CAF0925897.1"/>
    <property type="molecule type" value="Genomic_DNA"/>
</dbReference>
<protein>
    <recommendedName>
        <fullName evidence="11">Transmembrane protein</fullName>
    </recommendedName>
</protein>
<evidence type="ECO:0000313" key="10">
    <source>
        <dbReference type="Proteomes" id="UP000663829"/>
    </source>
</evidence>
<dbReference type="Proteomes" id="UP000663829">
    <property type="component" value="Unassembled WGS sequence"/>
</dbReference>
<dbReference type="Proteomes" id="UP000682733">
    <property type="component" value="Unassembled WGS sequence"/>
</dbReference>
<dbReference type="EMBL" id="CAJOBA010000652">
    <property type="protein sequence ID" value="CAF3547481.1"/>
    <property type="molecule type" value="Genomic_DNA"/>
</dbReference>
<proteinExistence type="predicted"/>
<dbReference type="Proteomes" id="UP000681722">
    <property type="component" value="Unassembled WGS sequence"/>
</dbReference>
<dbReference type="EMBL" id="CAJNOK010000652">
    <property type="protein sequence ID" value="CAF0767030.1"/>
    <property type="molecule type" value="Genomic_DNA"/>
</dbReference>
<dbReference type="OrthoDB" id="262535at2759"/>